<dbReference type="InterPro" id="IPR051010">
    <property type="entry name" value="BCAA_transport"/>
</dbReference>
<sequence length="154" mass="16445">MGYVRHLLSAAIIVFTIVMPAIASQKVPVHEYVIGINMELSGDVAPYGQSVSNAIKIAADEINKSGGISGKQIKLVEYDNKSDKDTSLNVVNQLITQDRVDAIIGPLTSGNTLPVVPIVESKKVPVLTPSATNPDVTVNPVTKKVKSMYFVLVS</sequence>
<comment type="similarity">
    <text evidence="1">Belongs to the leucine-binding protein family.</text>
</comment>
<dbReference type="InterPro" id="IPR028081">
    <property type="entry name" value="Leu-bd"/>
</dbReference>
<evidence type="ECO:0000256" key="1">
    <source>
        <dbReference type="ARBA" id="ARBA00010062"/>
    </source>
</evidence>
<protein>
    <submittedName>
        <fullName evidence="4">ABC transporter substrate-binding protein</fullName>
    </submittedName>
</protein>
<dbReference type="AlphaFoldDB" id="A0A6I3SI71"/>
<evidence type="ECO:0000259" key="3">
    <source>
        <dbReference type="Pfam" id="PF13458"/>
    </source>
</evidence>
<proteinExistence type="inferred from homology"/>
<comment type="caution">
    <text evidence="4">The sequence shown here is derived from an EMBL/GenBank/DDBJ whole genome shotgun (WGS) entry which is preliminary data.</text>
</comment>
<evidence type="ECO:0000256" key="2">
    <source>
        <dbReference type="ARBA" id="ARBA00022729"/>
    </source>
</evidence>
<dbReference type="Gene3D" id="3.40.50.2300">
    <property type="match status" value="1"/>
</dbReference>
<name>A0A6I3SI71_HELMO</name>
<dbReference type="PANTHER" id="PTHR30483">
    <property type="entry name" value="LEUCINE-SPECIFIC-BINDING PROTEIN"/>
    <property type="match status" value="1"/>
</dbReference>
<keyword evidence="5" id="KW-1185">Reference proteome</keyword>
<evidence type="ECO:0000313" key="5">
    <source>
        <dbReference type="Proteomes" id="UP000430670"/>
    </source>
</evidence>
<dbReference type="OrthoDB" id="9783240at2"/>
<keyword evidence="2" id="KW-0732">Signal</keyword>
<feature type="domain" description="Leucine-binding protein" evidence="3">
    <location>
        <begin position="33"/>
        <end position="136"/>
    </location>
</feature>
<dbReference type="RefSeq" id="WP_155475491.1">
    <property type="nucleotide sequence ID" value="NZ_WNKU01000004.1"/>
</dbReference>
<reference evidence="4 5" key="1">
    <citation type="submission" date="2019-11" db="EMBL/GenBank/DDBJ databases">
        <title>Whole-genome sequence of a the green, strictly anaerobic photosynthetic bacterium Heliobacillus mobilis DSM 6151.</title>
        <authorList>
            <person name="Kyndt J.A."/>
            <person name="Meyer T.E."/>
        </authorList>
    </citation>
    <scope>NUCLEOTIDE SEQUENCE [LARGE SCALE GENOMIC DNA]</scope>
    <source>
        <strain evidence="4 5">DSM 6151</strain>
    </source>
</reference>
<dbReference type="Pfam" id="PF13458">
    <property type="entry name" value="Peripla_BP_6"/>
    <property type="match status" value="1"/>
</dbReference>
<gene>
    <name evidence="4" type="ORF">GJ688_05195</name>
</gene>
<dbReference type="PANTHER" id="PTHR30483:SF6">
    <property type="entry name" value="PERIPLASMIC BINDING PROTEIN OF ABC TRANSPORTER FOR NATURAL AMINO ACIDS"/>
    <property type="match status" value="1"/>
</dbReference>
<dbReference type="InterPro" id="IPR028082">
    <property type="entry name" value="Peripla_BP_I"/>
</dbReference>
<accession>A0A6I3SI71</accession>
<dbReference type="SUPFAM" id="SSF53822">
    <property type="entry name" value="Periplasmic binding protein-like I"/>
    <property type="match status" value="1"/>
</dbReference>
<organism evidence="4 5">
    <name type="scientific">Heliobacterium mobile</name>
    <name type="common">Heliobacillus mobilis</name>
    <dbReference type="NCBI Taxonomy" id="28064"/>
    <lineage>
        <taxon>Bacteria</taxon>
        <taxon>Bacillati</taxon>
        <taxon>Bacillota</taxon>
        <taxon>Clostridia</taxon>
        <taxon>Eubacteriales</taxon>
        <taxon>Heliobacteriaceae</taxon>
        <taxon>Heliobacterium</taxon>
    </lineage>
</organism>
<dbReference type="Proteomes" id="UP000430670">
    <property type="component" value="Unassembled WGS sequence"/>
</dbReference>
<dbReference type="EMBL" id="WNKU01000004">
    <property type="protein sequence ID" value="MTV48377.1"/>
    <property type="molecule type" value="Genomic_DNA"/>
</dbReference>
<evidence type="ECO:0000313" key="4">
    <source>
        <dbReference type="EMBL" id="MTV48377.1"/>
    </source>
</evidence>